<protein>
    <recommendedName>
        <fullName evidence="4">Glycoside hydrolase family 5 domain-containing protein</fullName>
    </recommendedName>
</protein>
<evidence type="ECO:0008006" key="4">
    <source>
        <dbReference type="Google" id="ProtNLM"/>
    </source>
</evidence>
<dbReference type="PaxDb" id="2903-EOD26189"/>
<name>A0A0D3JRQ4_EMIH1</name>
<dbReference type="Gene3D" id="3.20.20.80">
    <property type="entry name" value="Glycosidases"/>
    <property type="match status" value="1"/>
</dbReference>
<sequence length="419" mass="44784">MSPPEYAVHFKRLFRLAAEFGVRLLLDLHGLPGSQNGEMHSGMRESSNKSTYARAERAHFASDANWKLGWRTVEAMVSLCASLQTTPHLRDVLWGVQITNENNRIAFPAFRRGAGAARSGRPASYTPEATEGYTDLMLWYDGAIRRMRARGLPKEVAVVPFAWPWQLPTWSERMRAEPWLDFGSDHSTFGKVVWDTHVYVCNTNSPEWTPRCSFGDPPTPPGDPALGGWGMSSVTDASVTDASVTDASEPAYNEATPALPPAPLPAPRTGRAGQMCRLTLRAYNEVRYLKAFVASGNRVLVGEWALAGASSAGRKAGYGGGELGAVLAVIAETVARLYDDAGVDGHFLWTFGGGGVRDMGSWLAQNVGGTVYGAVEKAQGVPGALGRAASAAGVFRALWTVQGAGGVPAALVEEAICGA</sequence>
<reference evidence="3" key="1">
    <citation type="journal article" date="2013" name="Nature">
        <title>Pan genome of the phytoplankton Emiliania underpins its global distribution.</title>
        <authorList>
            <person name="Read B.A."/>
            <person name="Kegel J."/>
            <person name="Klute M.J."/>
            <person name="Kuo A."/>
            <person name="Lefebvre S.C."/>
            <person name="Maumus F."/>
            <person name="Mayer C."/>
            <person name="Miller J."/>
            <person name="Monier A."/>
            <person name="Salamov A."/>
            <person name="Young J."/>
            <person name="Aguilar M."/>
            <person name="Claverie J.M."/>
            <person name="Frickenhaus S."/>
            <person name="Gonzalez K."/>
            <person name="Herman E.K."/>
            <person name="Lin Y.C."/>
            <person name="Napier J."/>
            <person name="Ogata H."/>
            <person name="Sarno A.F."/>
            <person name="Shmutz J."/>
            <person name="Schroeder D."/>
            <person name="de Vargas C."/>
            <person name="Verret F."/>
            <person name="von Dassow P."/>
            <person name="Valentin K."/>
            <person name="Van de Peer Y."/>
            <person name="Wheeler G."/>
            <person name="Dacks J.B."/>
            <person name="Delwiche C.F."/>
            <person name="Dyhrman S.T."/>
            <person name="Glockner G."/>
            <person name="John U."/>
            <person name="Richards T."/>
            <person name="Worden A.Z."/>
            <person name="Zhang X."/>
            <person name="Grigoriev I.V."/>
            <person name="Allen A.E."/>
            <person name="Bidle K."/>
            <person name="Borodovsky M."/>
            <person name="Bowler C."/>
            <person name="Brownlee C."/>
            <person name="Cock J.M."/>
            <person name="Elias M."/>
            <person name="Gladyshev V.N."/>
            <person name="Groth M."/>
            <person name="Guda C."/>
            <person name="Hadaegh A."/>
            <person name="Iglesias-Rodriguez M.D."/>
            <person name="Jenkins J."/>
            <person name="Jones B.M."/>
            <person name="Lawson T."/>
            <person name="Leese F."/>
            <person name="Lindquist E."/>
            <person name="Lobanov A."/>
            <person name="Lomsadze A."/>
            <person name="Malik S.B."/>
            <person name="Marsh M.E."/>
            <person name="Mackinder L."/>
            <person name="Mock T."/>
            <person name="Mueller-Roeber B."/>
            <person name="Pagarete A."/>
            <person name="Parker M."/>
            <person name="Probert I."/>
            <person name="Quesneville H."/>
            <person name="Raines C."/>
            <person name="Rensing S.A."/>
            <person name="Riano-Pachon D.M."/>
            <person name="Richier S."/>
            <person name="Rokitta S."/>
            <person name="Shiraiwa Y."/>
            <person name="Soanes D.M."/>
            <person name="van der Giezen M."/>
            <person name="Wahlund T.M."/>
            <person name="Williams B."/>
            <person name="Wilson W."/>
            <person name="Wolfe G."/>
            <person name="Wurch L.L."/>
        </authorList>
    </citation>
    <scope>NUCLEOTIDE SEQUENCE</scope>
</reference>
<keyword evidence="3" id="KW-1185">Reference proteome</keyword>
<dbReference type="HOGENOM" id="CLU_656270_0_0_1"/>
<dbReference type="EnsemblProtists" id="EOD26189">
    <property type="protein sequence ID" value="EOD26189"/>
    <property type="gene ID" value="EMIHUDRAFT_457408"/>
</dbReference>
<reference evidence="2" key="2">
    <citation type="submission" date="2024-10" db="UniProtKB">
        <authorList>
            <consortium name="EnsemblProtists"/>
        </authorList>
    </citation>
    <scope>IDENTIFICATION</scope>
</reference>
<proteinExistence type="predicted"/>
<dbReference type="SUPFAM" id="SSF51445">
    <property type="entry name" value="(Trans)glycosidases"/>
    <property type="match status" value="1"/>
</dbReference>
<evidence type="ECO:0000313" key="2">
    <source>
        <dbReference type="EnsemblProtists" id="EOD26189"/>
    </source>
</evidence>
<dbReference type="KEGG" id="ehx:EMIHUDRAFT_457408"/>
<dbReference type="GeneID" id="17271735"/>
<dbReference type="AlphaFoldDB" id="A0A0D3JRQ4"/>
<dbReference type="RefSeq" id="XP_005778618.1">
    <property type="nucleotide sequence ID" value="XM_005778561.1"/>
</dbReference>
<accession>A0A0D3JRQ4</accession>
<organism evidence="2 3">
    <name type="scientific">Emiliania huxleyi (strain CCMP1516)</name>
    <dbReference type="NCBI Taxonomy" id="280463"/>
    <lineage>
        <taxon>Eukaryota</taxon>
        <taxon>Haptista</taxon>
        <taxon>Haptophyta</taxon>
        <taxon>Prymnesiophyceae</taxon>
        <taxon>Isochrysidales</taxon>
        <taxon>Noelaerhabdaceae</taxon>
        <taxon>Emiliania</taxon>
    </lineage>
</organism>
<evidence type="ECO:0000313" key="3">
    <source>
        <dbReference type="Proteomes" id="UP000013827"/>
    </source>
</evidence>
<dbReference type="InterPro" id="IPR017853">
    <property type="entry name" value="GH"/>
</dbReference>
<dbReference type="Proteomes" id="UP000013827">
    <property type="component" value="Unassembled WGS sequence"/>
</dbReference>
<evidence type="ECO:0000256" key="1">
    <source>
        <dbReference type="SAM" id="MobiDB-lite"/>
    </source>
</evidence>
<feature type="region of interest" description="Disordered" evidence="1">
    <location>
        <begin position="239"/>
        <end position="270"/>
    </location>
</feature>